<sequence length="194" mass="21980">MDNGKYVANNGDVIVSRKSGSPVWEEALLEELLYAIGHVNHCEQHLIEADSEIQFPVFLDITSRLREDRKTLGQVLFALEKVTSEEGSGNLRTAWESVWCTLKHITTALIHVDECIEKVSKLSEKGASQELSIQILDLLKVRQRLLESTTELINRAKTNANMLRESSVRCREDLCLEAEEQKEQGQEAQRQTTS</sequence>
<evidence type="ECO:0000256" key="1">
    <source>
        <dbReference type="SAM" id="Coils"/>
    </source>
</evidence>
<dbReference type="KEGG" id="tcb:TCARB_0929"/>
<dbReference type="Proteomes" id="UP000266720">
    <property type="component" value="Chromosome"/>
</dbReference>
<dbReference type="GeneID" id="25406352"/>
<dbReference type="AlphaFoldDB" id="A0A3G1A5A2"/>
<evidence type="ECO:0000313" key="3">
    <source>
        <dbReference type="Proteomes" id="UP000266720"/>
    </source>
</evidence>
<proteinExistence type="predicted"/>
<dbReference type="EMBL" id="CP007493">
    <property type="protein sequence ID" value="AJB41979.1"/>
    <property type="molecule type" value="Genomic_DNA"/>
</dbReference>
<keyword evidence="1" id="KW-0175">Coiled coil</keyword>
<reference evidence="3" key="1">
    <citation type="book" date="2010" name="EXTREMOPHILES" publisher="0:0-0">
        <title>Complete genome sequences of ten hyperthermophilic archaea reveal their metabolic capabilities and possible ecological roles.</title>
        <editorList>
            <person name="?"/>
        </editorList>
        <authorList>
            <person name="Ravin N.V."/>
            <person name="Mardanov A.V."/>
            <person name="Bonch-Osmolovskaya E.A."/>
            <person name="Skryabin K.G."/>
        </authorList>
    </citation>
    <scope>NUCLEOTIDE SEQUENCE [LARGE SCALE GENOMIC DNA]</scope>
    <source>
        <strain evidence="3">1505</strain>
    </source>
</reference>
<feature type="coiled-coil region" evidence="1">
    <location>
        <begin position="146"/>
        <end position="191"/>
    </location>
</feature>
<gene>
    <name evidence="2" type="ORF">TCARB_0929</name>
</gene>
<name>A0A3G1A5A2_9CREN</name>
<organism evidence="2 3">
    <name type="scientific">Thermofilum adornatum 1505</name>
    <dbReference type="NCBI Taxonomy" id="697581"/>
    <lineage>
        <taxon>Archaea</taxon>
        <taxon>Thermoproteota</taxon>
        <taxon>Thermoprotei</taxon>
        <taxon>Thermofilales</taxon>
        <taxon>Thermofilaceae</taxon>
        <taxon>Thermofilum</taxon>
    </lineage>
</organism>
<accession>A0A3G1A5A2</accession>
<dbReference type="RefSeq" id="WP_052886839.1">
    <property type="nucleotide sequence ID" value="NZ_CP007493.1"/>
</dbReference>
<evidence type="ECO:0000313" key="2">
    <source>
        <dbReference type="EMBL" id="AJB41979.1"/>
    </source>
</evidence>
<protein>
    <submittedName>
        <fullName evidence="2">Uncharacterized protein</fullName>
    </submittedName>
</protein>